<dbReference type="Gene3D" id="2.60.40.10">
    <property type="entry name" value="Immunoglobulins"/>
    <property type="match status" value="1"/>
</dbReference>
<evidence type="ECO:0000256" key="4">
    <source>
        <dbReference type="ARBA" id="ARBA00022801"/>
    </source>
</evidence>
<feature type="active site" description="Charge relay system" evidence="6">
    <location>
        <position position="539"/>
    </location>
</feature>
<evidence type="ECO:0000259" key="9">
    <source>
        <dbReference type="Pfam" id="PF00082"/>
    </source>
</evidence>
<evidence type="ECO:0000313" key="12">
    <source>
        <dbReference type="Proteomes" id="UP001556367"/>
    </source>
</evidence>
<keyword evidence="4 6" id="KW-0378">Hydrolase</keyword>
<feature type="domain" description="Peptidase S8/S53" evidence="9">
    <location>
        <begin position="165"/>
        <end position="582"/>
    </location>
</feature>
<protein>
    <recommendedName>
        <fullName evidence="13">Minor extracellular protease vpr</fullName>
    </recommendedName>
</protein>
<dbReference type="PANTHER" id="PTHR43806">
    <property type="entry name" value="PEPTIDASE S8"/>
    <property type="match status" value="1"/>
</dbReference>
<feature type="signal peptide" evidence="8">
    <location>
        <begin position="1"/>
        <end position="27"/>
    </location>
</feature>
<dbReference type="PROSITE" id="PS00138">
    <property type="entry name" value="SUBTILASE_SER"/>
    <property type="match status" value="1"/>
</dbReference>
<dbReference type="EMBL" id="JASNQZ010000003">
    <property type="protein sequence ID" value="KAL0959396.1"/>
    <property type="molecule type" value="Genomic_DNA"/>
</dbReference>
<feature type="chain" id="PRO_5046192212" description="Minor extracellular protease vpr" evidence="8">
    <location>
        <begin position="28"/>
        <end position="905"/>
    </location>
</feature>
<dbReference type="PROSITE" id="PS00137">
    <property type="entry name" value="SUBTILASE_HIS"/>
    <property type="match status" value="1"/>
</dbReference>
<evidence type="ECO:0000256" key="8">
    <source>
        <dbReference type="SAM" id="SignalP"/>
    </source>
</evidence>
<dbReference type="InterPro" id="IPR036852">
    <property type="entry name" value="Peptidase_S8/S53_dom_sf"/>
</dbReference>
<accession>A0ABR3JWB6</accession>
<evidence type="ECO:0000256" key="3">
    <source>
        <dbReference type="ARBA" id="ARBA00022729"/>
    </source>
</evidence>
<dbReference type="InterPro" id="IPR034187">
    <property type="entry name" value="Peptidases_S8_5"/>
</dbReference>
<keyword evidence="12" id="KW-1185">Reference proteome</keyword>
<keyword evidence="3 8" id="KW-0732">Signal</keyword>
<dbReference type="CDD" id="cd07489">
    <property type="entry name" value="Peptidases_S8_5"/>
    <property type="match status" value="1"/>
</dbReference>
<dbReference type="InterPro" id="IPR010435">
    <property type="entry name" value="C5a/SBT2-like_Fn3"/>
</dbReference>
<dbReference type="Gene3D" id="3.50.30.30">
    <property type="match status" value="1"/>
</dbReference>
<organism evidence="11 12">
    <name type="scientific">Hohenbuehelia grisea</name>
    <dbReference type="NCBI Taxonomy" id="104357"/>
    <lineage>
        <taxon>Eukaryota</taxon>
        <taxon>Fungi</taxon>
        <taxon>Dikarya</taxon>
        <taxon>Basidiomycota</taxon>
        <taxon>Agaricomycotina</taxon>
        <taxon>Agaricomycetes</taxon>
        <taxon>Agaricomycetidae</taxon>
        <taxon>Agaricales</taxon>
        <taxon>Pleurotineae</taxon>
        <taxon>Pleurotaceae</taxon>
        <taxon>Hohenbuehelia</taxon>
    </lineage>
</organism>
<feature type="active site" description="Charge relay system" evidence="6">
    <location>
        <position position="174"/>
    </location>
</feature>
<dbReference type="SUPFAM" id="SSF52743">
    <property type="entry name" value="Subtilisin-like"/>
    <property type="match status" value="1"/>
</dbReference>
<sequence>MKSFSCAPWLLAALFLSLSTSSVSVSASESIISNADTDYVPHQYIVEMESLAAFSAKRSIPGHSVHANVYHVMRKRGIPFDIGTEYDAHGIFVGASMTIKSADDVSKLSKVPGVKAIRPVRRIRRPEPIELHAVSDPQDPRVPANALSTHIMTGVDKLHEEGFTGEGIKIGIIDSGIDYTHPSLGGAIGAGHKVIGGYDYCGDDYDGKNEPKPDDDPLDTCQGHGTHVAGIIGADPGNKFGVKGVAPKASISAYRVYSCKSESSDTLLVQALLRAHADGMDVITISAGDPGGWTGSTTALVANRIAEQGRIVTASSGNSGFDGAWYAQAPSSGPNVISVGSVQNVVIPAHNATVLGAEHPPIPYLRNQAFNATGDFSVYATAKIAKSDTDDAACKPLPDGTPDLSDRVVLLSPGTCSVGQKMSNVAKKGAKFFLLYYPDDANWMVRTGGKTPGVATIAGPDGIFLVERFLAGIDVKLSFPPAEASFHMPDTMGGRVAPTSSYGPTFDMHMKPALSAPGGNILSTMPLALGGWAVMSGTSMSTPFVAAAAALVLQAKGKNADVVAAMRDLLQSTAAPALAFNSTSDLFQTAAQQGAGLLQVHNAVKTKTVVTPAQLLLNDTAHFVPKHKVQIKNTGSQPVTYKLSHVAAGTIMTLKSNAGHASAGPIPIIDAAAEVVITPSEIKVAAGETQNVEISFTAPKNAGEAQLPVFSGFIKIASDTESLQATYMGAVGDLKKQKLFETTDAFLGIKLPAMRGADEKPVDAATPKTYSLQKDDHPSIVYRLLFGSPLVRFDLCAKDIALKPTIQSRAPAAASGGADPTGVPTLGLLSELTNRPRNSEQAKSEKSTNAIARFEFDGAFANLTAIPNGEYRILMRALKVTGDPSKAEDYESWLSPVFEVKAPDA</sequence>
<dbReference type="PRINTS" id="PR00723">
    <property type="entry name" value="SUBTILISIN"/>
</dbReference>
<dbReference type="PROSITE" id="PS51892">
    <property type="entry name" value="SUBTILASE"/>
    <property type="match status" value="1"/>
</dbReference>
<evidence type="ECO:0000256" key="6">
    <source>
        <dbReference type="PROSITE-ProRule" id="PRU01240"/>
    </source>
</evidence>
<comment type="similarity">
    <text evidence="1 6 7">Belongs to the peptidase S8 family.</text>
</comment>
<dbReference type="InterPro" id="IPR022398">
    <property type="entry name" value="Peptidase_S8_His-AS"/>
</dbReference>
<dbReference type="InterPro" id="IPR050131">
    <property type="entry name" value="Peptidase_S8_subtilisin-like"/>
</dbReference>
<dbReference type="InterPro" id="IPR015500">
    <property type="entry name" value="Peptidase_S8_subtilisin-rel"/>
</dbReference>
<dbReference type="InterPro" id="IPR000209">
    <property type="entry name" value="Peptidase_S8/S53_dom"/>
</dbReference>
<feature type="active site" description="Charge relay system" evidence="6">
    <location>
        <position position="224"/>
    </location>
</feature>
<gene>
    <name evidence="11" type="ORF">HGRIS_014646</name>
</gene>
<comment type="caution">
    <text evidence="11">The sequence shown here is derived from an EMBL/GenBank/DDBJ whole genome shotgun (WGS) entry which is preliminary data.</text>
</comment>
<evidence type="ECO:0000256" key="1">
    <source>
        <dbReference type="ARBA" id="ARBA00011073"/>
    </source>
</evidence>
<dbReference type="InterPro" id="IPR023828">
    <property type="entry name" value="Peptidase_S8_Ser-AS"/>
</dbReference>
<evidence type="ECO:0008006" key="13">
    <source>
        <dbReference type="Google" id="ProtNLM"/>
    </source>
</evidence>
<feature type="domain" description="C5a peptidase/Subtilisin-like protease SBT2-like Fn3-like" evidence="10">
    <location>
        <begin position="617"/>
        <end position="722"/>
    </location>
</feature>
<dbReference type="Gene3D" id="3.40.50.200">
    <property type="entry name" value="Peptidase S8/S53 domain"/>
    <property type="match status" value="2"/>
</dbReference>
<dbReference type="InterPro" id="IPR023827">
    <property type="entry name" value="Peptidase_S8_Asp-AS"/>
</dbReference>
<reference evidence="12" key="1">
    <citation type="submission" date="2024-06" db="EMBL/GenBank/DDBJ databases">
        <title>Multi-omics analyses provide insights into the biosynthesis of the anticancer antibiotic pleurotin in Hohenbuehelia grisea.</title>
        <authorList>
            <person name="Weaver J.A."/>
            <person name="Alberti F."/>
        </authorList>
    </citation>
    <scope>NUCLEOTIDE SEQUENCE [LARGE SCALE GENOMIC DNA]</scope>
    <source>
        <strain evidence="12">T-177</strain>
    </source>
</reference>
<proteinExistence type="inferred from homology"/>
<evidence type="ECO:0000256" key="5">
    <source>
        <dbReference type="ARBA" id="ARBA00022825"/>
    </source>
</evidence>
<evidence type="ECO:0000256" key="7">
    <source>
        <dbReference type="RuleBase" id="RU003355"/>
    </source>
</evidence>
<keyword evidence="5 6" id="KW-0720">Serine protease</keyword>
<name>A0ABR3JWB6_9AGAR</name>
<dbReference type="Pfam" id="PF00082">
    <property type="entry name" value="Peptidase_S8"/>
    <property type="match status" value="1"/>
</dbReference>
<dbReference type="PROSITE" id="PS00136">
    <property type="entry name" value="SUBTILASE_ASP"/>
    <property type="match status" value="1"/>
</dbReference>
<evidence type="ECO:0000256" key="2">
    <source>
        <dbReference type="ARBA" id="ARBA00022670"/>
    </source>
</evidence>
<dbReference type="PANTHER" id="PTHR43806:SF66">
    <property type="entry name" value="SERIN ENDOPEPTIDASE"/>
    <property type="match status" value="1"/>
</dbReference>
<evidence type="ECO:0000259" key="10">
    <source>
        <dbReference type="Pfam" id="PF06280"/>
    </source>
</evidence>
<keyword evidence="2 6" id="KW-0645">Protease</keyword>
<dbReference type="Proteomes" id="UP001556367">
    <property type="component" value="Unassembled WGS sequence"/>
</dbReference>
<dbReference type="Pfam" id="PF06280">
    <property type="entry name" value="fn3_5"/>
    <property type="match status" value="1"/>
</dbReference>
<dbReference type="InterPro" id="IPR013783">
    <property type="entry name" value="Ig-like_fold"/>
</dbReference>
<evidence type="ECO:0000313" key="11">
    <source>
        <dbReference type="EMBL" id="KAL0959396.1"/>
    </source>
</evidence>